<keyword evidence="3" id="KW-1185">Reference proteome</keyword>
<gene>
    <name evidence="2" type="ORF">H9L15_14820</name>
</gene>
<keyword evidence="1" id="KW-0472">Membrane</keyword>
<organism evidence="2 3">
    <name type="scientific">Sphingomonas daechungensis</name>
    <dbReference type="NCBI Taxonomy" id="1176646"/>
    <lineage>
        <taxon>Bacteria</taxon>
        <taxon>Pseudomonadati</taxon>
        <taxon>Pseudomonadota</taxon>
        <taxon>Alphaproteobacteria</taxon>
        <taxon>Sphingomonadales</taxon>
        <taxon>Sphingomonadaceae</taxon>
        <taxon>Sphingomonas</taxon>
    </lineage>
</organism>
<sequence>MNPEVASLHERMAQGGDWRAFQQEIARLNKEARTQEEYVTVLEAHRNLIAVAEHCFPPEIAAEIQRIGEGEYQLFLNVEAMEGDMINPVMLDRITAREVAAGRLDPESDFRKLAEAGSTVLGDSADMRYDRKLGDSIGVAGLVVGTLAFFLISKGIGMVIFVAGMAAGWIINEQRKRQAMEATQVDRIGRGYK</sequence>
<accession>A0ABX6T0U2</accession>
<evidence type="ECO:0008006" key="4">
    <source>
        <dbReference type="Google" id="ProtNLM"/>
    </source>
</evidence>
<evidence type="ECO:0000256" key="1">
    <source>
        <dbReference type="SAM" id="Phobius"/>
    </source>
</evidence>
<keyword evidence="1" id="KW-0812">Transmembrane</keyword>
<name>A0ABX6T0U2_9SPHN</name>
<dbReference type="EMBL" id="CP060780">
    <property type="protein sequence ID" value="QNP43179.1"/>
    <property type="molecule type" value="Genomic_DNA"/>
</dbReference>
<evidence type="ECO:0000313" key="3">
    <source>
        <dbReference type="Proteomes" id="UP000516134"/>
    </source>
</evidence>
<dbReference type="RefSeq" id="WP_187714609.1">
    <property type="nucleotide sequence ID" value="NZ_BAABJC010000001.1"/>
</dbReference>
<evidence type="ECO:0000313" key="2">
    <source>
        <dbReference type="EMBL" id="QNP43179.1"/>
    </source>
</evidence>
<keyword evidence="1" id="KW-1133">Transmembrane helix</keyword>
<reference evidence="2 3" key="1">
    <citation type="submission" date="2020-08" db="EMBL/GenBank/DDBJ databases">
        <title>Genome sequence of Sphingomonas daechungensis KACC 18115T.</title>
        <authorList>
            <person name="Hyun D.-W."/>
            <person name="Bae J.-W."/>
        </authorList>
    </citation>
    <scope>NUCLEOTIDE SEQUENCE [LARGE SCALE GENOMIC DNA]</scope>
    <source>
        <strain evidence="2 3">KACC 18115</strain>
    </source>
</reference>
<dbReference type="Proteomes" id="UP000516134">
    <property type="component" value="Chromosome"/>
</dbReference>
<feature type="transmembrane region" description="Helical" evidence="1">
    <location>
        <begin position="137"/>
        <end position="170"/>
    </location>
</feature>
<protein>
    <recommendedName>
        <fullName evidence="4">DUF2335 domain-containing protein</fullName>
    </recommendedName>
</protein>
<proteinExistence type="predicted"/>